<organism evidence="1 2">
    <name type="scientific">Kineosporia mesophila</name>
    <dbReference type="NCBI Taxonomy" id="566012"/>
    <lineage>
        <taxon>Bacteria</taxon>
        <taxon>Bacillati</taxon>
        <taxon>Actinomycetota</taxon>
        <taxon>Actinomycetes</taxon>
        <taxon>Kineosporiales</taxon>
        <taxon>Kineosporiaceae</taxon>
        <taxon>Kineosporia</taxon>
    </lineage>
</organism>
<dbReference type="EMBL" id="BAAAZO010000009">
    <property type="protein sequence ID" value="GAA3624636.1"/>
    <property type="molecule type" value="Genomic_DNA"/>
</dbReference>
<comment type="caution">
    <text evidence="1">The sequence shown here is derived from an EMBL/GenBank/DDBJ whole genome shotgun (WGS) entry which is preliminary data.</text>
</comment>
<gene>
    <name evidence="1" type="ORF">GCM10022223_47140</name>
</gene>
<keyword evidence="2" id="KW-1185">Reference proteome</keyword>
<accession>A0ABP7A463</accession>
<reference evidence="2" key="1">
    <citation type="journal article" date="2019" name="Int. J. Syst. Evol. Microbiol.">
        <title>The Global Catalogue of Microorganisms (GCM) 10K type strain sequencing project: providing services to taxonomists for standard genome sequencing and annotation.</title>
        <authorList>
            <consortium name="The Broad Institute Genomics Platform"/>
            <consortium name="The Broad Institute Genome Sequencing Center for Infectious Disease"/>
            <person name="Wu L."/>
            <person name="Ma J."/>
        </authorList>
    </citation>
    <scope>NUCLEOTIDE SEQUENCE [LARGE SCALE GENOMIC DNA]</scope>
    <source>
        <strain evidence="2">JCM 16902</strain>
    </source>
</reference>
<proteinExistence type="predicted"/>
<evidence type="ECO:0000313" key="2">
    <source>
        <dbReference type="Proteomes" id="UP001501074"/>
    </source>
</evidence>
<protein>
    <submittedName>
        <fullName evidence="1">Uncharacterized protein</fullName>
    </submittedName>
</protein>
<dbReference type="Proteomes" id="UP001501074">
    <property type="component" value="Unassembled WGS sequence"/>
</dbReference>
<sequence>MSPRRHQHPDKYADEAAEAIRSLNHLTIHRDSPGYEWPSDVDAVIAHLSSTVAGMDQALGQAFNWLVREHQAGKVGHDAGLDVAPELRNLRENLTGVSSQINELTVNLDKLRRVTSHLTGRITGGAEQ</sequence>
<name>A0ABP7A463_9ACTN</name>
<evidence type="ECO:0000313" key="1">
    <source>
        <dbReference type="EMBL" id="GAA3624636.1"/>
    </source>
</evidence>
<dbReference type="RefSeq" id="WP_231487790.1">
    <property type="nucleotide sequence ID" value="NZ_BAAAZO010000009.1"/>
</dbReference>